<feature type="region of interest" description="Disordered" evidence="1">
    <location>
        <begin position="1"/>
        <end position="23"/>
    </location>
</feature>
<feature type="compositionally biased region" description="Low complexity" evidence="1">
    <location>
        <begin position="66"/>
        <end position="83"/>
    </location>
</feature>
<dbReference type="EMBL" id="CP108318">
    <property type="protein sequence ID" value="WTW65569.1"/>
    <property type="molecule type" value="Genomic_DNA"/>
</dbReference>
<accession>A0AAU2VG41</accession>
<evidence type="ECO:0000256" key="2">
    <source>
        <dbReference type="SAM" id="Phobius"/>
    </source>
</evidence>
<name>A0AAU2VG41_9ACTN</name>
<feature type="compositionally biased region" description="Pro residues" evidence="1">
    <location>
        <begin position="1"/>
        <end position="18"/>
    </location>
</feature>
<feature type="region of interest" description="Disordered" evidence="1">
    <location>
        <begin position="55"/>
        <end position="83"/>
    </location>
</feature>
<dbReference type="AlphaFoldDB" id="A0AAU2VG41"/>
<keyword evidence="2" id="KW-0812">Transmembrane</keyword>
<organism evidence="3">
    <name type="scientific">Streptomyces sp. NBC_00003</name>
    <dbReference type="NCBI Taxonomy" id="2903608"/>
    <lineage>
        <taxon>Bacteria</taxon>
        <taxon>Bacillati</taxon>
        <taxon>Actinomycetota</taxon>
        <taxon>Actinomycetes</taxon>
        <taxon>Kitasatosporales</taxon>
        <taxon>Streptomycetaceae</taxon>
        <taxon>Streptomyces</taxon>
    </lineage>
</organism>
<keyword evidence="2" id="KW-0472">Membrane</keyword>
<proteinExistence type="predicted"/>
<feature type="transmembrane region" description="Helical" evidence="2">
    <location>
        <begin position="27"/>
        <end position="48"/>
    </location>
</feature>
<protein>
    <recommendedName>
        <fullName evidence="4">Serine/threonine protein kinase</fullName>
    </recommendedName>
</protein>
<evidence type="ECO:0000313" key="3">
    <source>
        <dbReference type="EMBL" id="WTW65569.1"/>
    </source>
</evidence>
<sequence>MSPHDPPPQPPGPPPQPDPGHLLARTGVRWTIIGVLISAVLTVAGWVVQARLTHDDGPGGGASPETSAPTHTPSPGGTTTAPADGLTAAERELRDSLNSDQWQRKSCAHDRAPGSTAALLCAVTAEGITMKADIVLYPSRSKLQEAYQTYASRLPLGNCDVSRNVRGSWHEKGSTLPTGDMVCFTLANGQYVITCTYYERPALFQVKYTDAAAITRWWKTLDPVFTTG</sequence>
<keyword evidence="2" id="KW-1133">Transmembrane helix</keyword>
<gene>
    <name evidence="3" type="ORF">OG549_35725</name>
</gene>
<evidence type="ECO:0008006" key="4">
    <source>
        <dbReference type="Google" id="ProtNLM"/>
    </source>
</evidence>
<reference evidence="3" key="1">
    <citation type="submission" date="2022-10" db="EMBL/GenBank/DDBJ databases">
        <title>The complete genomes of actinobacterial strains from the NBC collection.</title>
        <authorList>
            <person name="Joergensen T.S."/>
            <person name="Alvarez Arevalo M."/>
            <person name="Sterndorff E.B."/>
            <person name="Faurdal D."/>
            <person name="Vuksanovic O."/>
            <person name="Mourched A.-S."/>
            <person name="Charusanti P."/>
            <person name="Shaw S."/>
            <person name="Blin K."/>
            <person name="Weber T."/>
        </authorList>
    </citation>
    <scope>NUCLEOTIDE SEQUENCE</scope>
    <source>
        <strain evidence="3">NBC_00003</strain>
    </source>
</reference>
<evidence type="ECO:0000256" key="1">
    <source>
        <dbReference type="SAM" id="MobiDB-lite"/>
    </source>
</evidence>